<organism evidence="1 2">
    <name type="scientific">Elysia crispata</name>
    <name type="common">lettuce slug</name>
    <dbReference type="NCBI Taxonomy" id="231223"/>
    <lineage>
        <taxon>Eukaryota</taxon>
        <taxon>Metazoa</taxon>
        <taxon>Spiralia</taxon>
        <taxon>Lophotrochozoa</taxon>
        <taxon>Mollusca</taxon>
        <taxon>Gastropoda</taxon>
        <taxon>Heterobranchia</taxon>
        <taxon>Euthyneura</taxon>
        <taxon>Panpulmonata</taxon>
        <taxon>Sacoglossa</taxon>
        <taxon>Placobranchoidea</taxon>
        <taxon>Plakobranchidae</taxon>
        <taxon>Elysia</taxon>
    </lineage>
</organism>
<dbReference type="Proteomes" id="UP001283361">
    <property type="component" value="Unassembled WGS sequence"/>
</dbReference>
<dbReference type="EMBL" id="JAWDGP010004098">
    <property type="protein sequence ID" value="KAK3767859.1"/>
    <property type="molecule type" value="Genomic_DNA"/>
</dbReference>
<keyword evidence="2" id="KW-1185">Reference proteome</keyword>
<name>A0AAE0ZED3_9GAST</name>
<dbReference type="AlphaFoldDB" id="A0AAE0ZED3"/>
<reference evidence="1" key="1">
    <citation type="journal article" date="2023" name="G3 (Bethesda)">
        <title>A reference genome for the long-term kleptoplast-retaining sea slug Elysia crispata morphotype clarki.</title>
        <authorList>
            <person name="Eastman K.E."/>
            <person name="Pendleton A.L."/>
            <person name="Shaikh M.A."/>
            <person name="Suttiyut T."/>
            <person name="Ogas R."/>
            <person name="Tomko P."/>
            <person name="Gavelis G."/>
            <person name="Widhalm J.R."/>
            <person name="Wisecaver J.H."/>
        </authorList>
    </citation>
    <scope>NUCLEOTIDE SEQUENCE</scope>
    <source>
        <strain evidence="1">ECLA1</strain>
    </source>
</reference>
<evidence type="ECO:0000313" key="1">
    <source>
        <dbReference type="EMBL" id="KAK3767859.1"/>
    </source>
</evidence>
<proteinExistence type="predicted"/>
<accession>A0AAE0ZED3</accession>
<protein>
    <submittedName>
        <fullName evidence="1">Uncharacterized protein</fullName>
    </submittedName>
</protein>
<gene>
    <name evidence="1" type="ORF">RRG08_059191</name>
</gene>
<evidence type="ECO:0000313" key="2">
    <source>
        <dbReference type="Proteomes" id="UP001283361"/>
    </source>
</evidence>
<sequence>MATLTAGLMKNSRDFSSENVKIEEELRVLLSRRSDDQCRILQPMGWMGDVQYLQRLSDLRSISRRADIASLLCRLTSPARGFCSTVQLSRSRLRIPIYLRPFRLLQECVFPLPVTTLAVIELQRLTRDSTWPAIYLAAHLHPLPEHVPDSASSESSKCHRMAGKSRVTVSHAGRPWSLEAGVRRRNEINISPFAEDKRIISDTNRDSPVDADMTTKGTAVTFTVAPATETVELTCDAMTSSHPVASPDSSAGKCRSDKGRGLLPINQGQGPKPPIHPSCLTGVQYNVAHPLSAHTSKTYCIAETEKPLVRPVACNRGLLANQAVLVTSPWRALDGTAAFLCGGGGADT</sequence>
<comment type="caution">
    <text evidence="1">The sequence shown here is derived from an EMBL/GenBank/DDBJ whole genome shotgun (WGS) entry which is preliminary data.</text>
</comment>